<proteinExistence type="inferred from homology"/>
<reference evidence="14" key="1">
    <citation type="submission" date="2025-08" db="UniProtKB">
        <authorList>
            <consortium name="RefSeq"/>
        </authorList>
    </citation>
    <scope>IDENTIFICATION</scope>
    <source>
        <tissue evidence="14">Muscle</tissue>
    </source>
</reference>
<evidence type="ECO:0000256" key="4">
    <source>
        <dbReference type="ARBA" id="ARBA00016536"/>
    </source>
</evidence>
<dbReference type="Pfam" id="PF02676">
    <property type="entry name" value="TYW3"/>
    <property type="match status" value="1"/>
</dbReference>
<keyword evidence="8" id="KW-0819">tRNA processing</keyword>
<evidence type="ECO:0000256" key="8">
    <source>
        <dbReference type="ARBA" id="ARBA00022694"/>
    </source>
</evidence>
<keyword evidence="13" id="KW-1185">Reference proteome</keyword>
<evidence type="ECO:0000256" key="9">
    <source>
        <dbReference type="ARBA" id="ARBA00025378"/>
    </source>
</evidence>
<dbReference type="Gene3D" id="3.30.1960.10">
    <property type="entry name" value="tRNA wybutosine-synthesizing-like"/>
    <property type="match status" value="1"/>
</dbReference>
<protein>
    <recommendedName>
        <fullName evidence="4">tRNA wybutosine-synthesizing protein 3 homolog</fullName>
        <ecNumber evidence="3">2.1.1.282</ecNumber>
    </recommendedName>
    <alternativeName>
        <fullName evidence="10">tRNA(Phe) 7-((3-amino-3-carboxypropyl)-4-demethylwyosine(37)-N(4))-methyltransferase</fullName>
    </alternativeName>
</protein>
<evidence type="ECO:0000256" key="3">
    <source>
        <dbReference type="ARBA" id="ARBA00012750"/>
    </source>
</evidence>
<organism evidence="13 14">
    <name type="scientific">Limulus polyphemus</name>
    <name type="common">Atlantic horseshoe crab</name>
    <dbReference type="NCBI Taxonomy" id="6850"/>
    <lineage>
        <taxon>Eukaryota</taxon>
        <taxon>Metazoa</taxon>
        <taxon>Ecdysozoa</taxon>
        <taxon>Arthropoda</taxon>
        <taxon>Chelicerata</taxon>
        <taxon>Merostomata</taxon>
        <taxon>Xiphosura</taxon>
        <taxon>Limulidae</taxon>
        <taxon>Limulus</taxon>
    </lineage>
</organism>
<dbReference type="InterPro" id="IPR036602">
    <property type="entry name" value="tRNA_yW-synthesising-like_sf"/>
</dbReference>
<comment type="catalytic activity">
    <reaction evidence="11">
        <text>4-demethyl-7-[(3S)-3-amino-3-carboxypropyl]wyosine(37) in tRNA(Phe) + S-adenosyl-L-methionine = 7-[(3S)-3-amino-3-carboxypropyl]wyosine(37) in tRNA(Phe) + S-adenosyl-L-homocysteine + H(+)</text>
        <dbReference type="Rhea" id="RHEA:36635"/>
        <dbReference type="Rhea" id="RHEA-COMP:10378"/>
        <dbReference type="Rhea" id="RHEA-COMP:10379"/>
        <dbReference type="ChEBI" id="CHEBI:15378"/>
        <dbReference type="ChEBI" id="CHEBI:57856"/>
        <dbReference type="ChEBI" id="CHEBI:59789"/>
        <dbReference type="ChEBI" id="CHEBI:73543"/>
        <dbReference type="ChEBI" id="CHEBI:73550"/>
        <dbReference type="EC" id="2.1.1.282"/>
    </reaction>
</comment>
<dbReference type="EC" id="2.1.1.282" evidence="3"/>
<name>A0ABM1SQW8_LIMPO</name>
<comment type="similarity">
    <text evidence="2">Belongs to the TYW3 family.</text>
</comment>
<evidence type="ECO:0000256" key="11">
    <source>
        <dbReference type="ARBA" id="ARBA00049202"/>
    </source>
</evidence>
<comment type="function">
    <text evidence="9">Probable S-adenosyl-L-methionine-dependent methyltransferase that acts as a component of the wybutosine biosynthesis pathway. Wybutosine is a hyper modified guanosine with a tricyclic base found at the 3'-position adjacent to the anticodon of eukaryotic phenylalanine tRNA.</text>
</comment>
<dbReference type="SUPFAM" id="SSF111278">
    <property type="entry name" value="SSo0622-like"/>
    <property type="match status" value="1"/>
</dbReference>
<keyword evidence="6" id="KW-0808">Transferase</keyword>
<evidence type="ECO:0000256" key="7">
    <source>
        <dbReference type="ARBA" id="ARBA00022691"/>
    </source>
</evidence>
<evidence type="ECO:0000256" key="1">
    <source>
        <dbReference type="ARBA" id="ARBA00004797"/>
    </source>
</evidence>
<evidence type="ECO:0000256" key="5">
    <source>
        <dbReference type="ARBA" id="ARBA00022603"/>
    </source>
</evidence>
<accession>A0ABM1SQW8</accession>
<dbReference type="PANTHER" id="PTHR48418:SF1">
    <property type="entry name" value="TRNA WYBUTOSINE-SYNTHESIZING PROTEIN 3"/>
    <property type="match status" value="1"/>
</dbReference>
<dbReference type="InterPro" id="IPR003827">
    <property type="entry name" value="tRNA_yW-synthesising"/>
</dbReference>
<dbReference type="RefSeq" id="XP_022246024.1">
    <property type="nucleotide sequence ID" value="XM_022390316.1"/>
</dbReference>
<evidence type="ECO:0000313" key="14">
    <source>
        <dbReference type="RefSeq" id="XP_022246024.1"/>
    </source>
</evidence>
<dbReference type="GeneID" id="111086636"/>
<dbReference type="PANTHER" id="PTHR48418">
    <property type="entry name" value="TRNA WYBUTOSINE-SYNTHESIZING PROTEIN 3"/>
    <property type="match status" value="1"/>
</dbReference>
<keyword evidence="5" id="KW-0489">Methyltransferase</keyword>
<evidence type="ECO:0000256" key="2">
    <source>
        <dbReference type="ARBA" id="ARBA00008569"/>
    </source>
</evidence>
<comment type="pathway">
    <text evidence="1">tRNA modification; wybutosine-tRNA(Phe) biosynthesis.</text>
</comment>
<evidence type="ECO:0000259" key="12">
    <source>
        <dbReference type="Pfam" id="PF02676"/>
    </source>
</evidence>
<evidence type="ECO:0000256" key="6">
    <source>
        <dbReference type="ARBA" id="ARBA00022679"/>
    </source>
</evidence>
<sequence length="89" mass="10242">MALSFKERKERRLNGPDLSRKKSIDLHIQELVELINEEEVYCTASSCSGRIVLISRTDTEDGQVQKKGCTWLLVSHDIIDWNDVVGHMR</sequence>
<dbReference type="Proteomes" id="UP000694941">
    <property type="component" value="Unplaced"/>
</dbReference>
<evidence type="ECO:0000256" key="10">
    <source>
        <dbReference type="ARBA" id="ARBA00030554"/>
    </source>
</evidence>
<gene>
    <name evidence="14" type="primary">LOC111086636</name>
</gene>
<keyword evidence="7" id="KW-0949">S-adenosyl-L-methionine</keyword>
<evidence type="ECO:0000313" key="13">
    <source>
        <dbReference type="Proteomes" id="UP000694941"/>
    </source>
</evidence>
<feature type="domain" description="tRNA wybutosine-synthesizing protein" evidence="12">
    <location>
        <begin position="14"/>
        <end position="85"/>
    </location>
</feature>